<feature type="region of interest" description="Disordered" evidence="3">
    <location>
        <begin position="259"/>
        <end position="285"/>
    </location>
</feature>
<dbReference type="CDD" id="cd04369">
    <property type="entry name" value="Bromodomain"/>
    <property type="match status" value="1"/>
</dbReference>
<evidence type="ECO:0000256" key="1">
    <source>
        <dbReference type="ARBA" id="ARBA00023117"/>
    </source>
</evidence>
<feature type="region of interest" description="Disordered" evidence="3">
    <location>
        <begin position="1"/>
        <end position="42"/>
    </location>
</feature>
<dbReference type="GO" id="GO:0000124">
    <property type="term" value="C:SAGA complex"/>
    <property type="evidence" value="ECO:0007669"/>
    <property type="project" value="InterPro"/>
</dbReference>
<evidence type="ECO:0000256" key="3">
    <source>
        <dbReference type="SAM" id="MobiDB-lite"/>
    </source>
</evidence>
<dbReference type="GO" id="GO:0006357">
    <property type="term" value="P:regulation of transcription by RNA polymerase II"/>
    <property type="evidence" value="ECO:0007669"/>
    <property type="project" value="TreeGrafter"/>
</dbReference>
<proteinExistence type="predicted"/>
<dbReference type="SMART" id="SM00297">
    <property type="entry name" value="BROMO"/>
    <property type="match status" value="1"/>
</dbReference>
<comment type="caution">
    <text evidence="5">The sequence shown here is derived from an EMBL/GenBank/DDBJ whole genome shotgun (WGS) entry which is preliminary data.</text>
</comment>
<dbReference type="PANTHER" id="PTHR47343:SF1">
    <property type="entry name" value="TRANSCRIPTIONAL ACTIVATOR SPT7"/>
    <property type="match status" value="1"/>
</dbReference>
<protein>
    <recommendedName>
        <fullName evidence="4">Bromo domain-containing protein</fullName>
    </recommendedName>
</protein>
<dbReference type="InterPro" id="IPR036427">
    <property type="entry name" value="Bromodomain-like_sf"/>
</dbReference>
<feature type="domain" description="Bromo" evidence="4">
    <location>
        <begin position="311"/>
        <end position="386"/>
    </location>
</feature>
<evidence type="ECO:0000313" key="6">
    <source>
        <dbReference type="Proteomes" id="UP001054902"/>
    </source>
</evidence>
<keyword evidence="6" id="KW-1185">Reference proteome</keyword>
<reference evidence="5 6" key="1">
    <citation type="journal article" date="2021" name="Sci. Rep.">
        <title>The genome of the diatom Chaetoceros tenuissimus carries an ancient integrated fragment of an extant virus.</title>
        <authorList>
            <person name="Hongo Y."/>
            <person name="Kimura K."/>
            <person name="Takaki Y."/>
            <person name="Yoshida Y."/>
            <person name="Baba S."/>
            <person name="Kobayashi G."/>
            <person name="Nagasaki K."/>
            <person name="Hano T."/>
            <person name="Tomaru Y."/>
        </authorList>
    </citation>
    <scope>NUCLEOTIDE SEQUENCE [LARGE SCALE GENOMIC DNA]</scope>
    <source>
        <strain evidence="5 6">NIES-3715</strain>
    </source>
</reference>
<evidence type="ECO:0000313" key="5">
    <source>
        <dbReference type="EMBL" id="GFH53009.1"/>
    </source>
</evidence>
<dbReference type="InterPro" id="IPR001487">
    <property type="entry name" value="Bromodomain"/>
</dbReference>
<dbReference type="PROSITE" id="PS50014">
    <property type="entry name" value="BROMODOMAIN_2"/>
    <property type="match status" value="1"/>
</dbReference>
<name>A0AAD3CYN9_9STRA</name>
<dbReference type="Pfam" id="PF00439">
    <property type="entry name" value="Bromodomain"/>
    <property type="match status" value="1"/>
</dbReference>
<dbReference type="GO" id="GO:0046695">
    <property type="term" value="C:SLIK (SAGA-like) complex"/>
    <property type="evidence" value="ECO:0007669"/>
    <property type="project" value="InterPro"/>
</dbReference>
<dbReference type="Proteomes" id="UP001054902">
    <property type="component" value="Unassembled WGS sequence"/>
</dbReference>
<dbReference type="Gene3D" id="1.20.920.10">
    <property type="entry name" value="Bromodomain-like"/>
    <property type="match status" value="1"/>
</dbReference>
<accession>A0AAD3CYN9</accession>
<feature type="compositionally biased region" description="Low complexity" evidence="3">
    <location>
        <begin position="12"/>
        <end position="33"/>
    </location>
</feature>
<dbReference type="SUPFAM" id="SSF47370">
    <property type="entry name" value="Bromodomain"/>
    <property type="match status" value="1"/>
</dbReference>
<evidence type="ECO:0000256" key="2">
    <source>
        <dbReference type="PROSITE-ProRule" id="PRU00035"/>
    </source>
</evidence>
<dbReference type="PRINTS" id="PR00503">
    <property type="entry name" value="BROMODOMAIN"/>
</dbReference>
<sequence>MSSESDAKMAEPASSTKASQPPSSPSKAKQTPQHQEDILRRKIFNFRSKIGKREPLHPSYQFLLSHNPNVRKPHYVKDKMYKEFGADLRERVESYMGKFGVENPALDGRKEKIGANRKNLDIKEMKNAFRMNECNEFEQEKFIKAELESIKARRLRGGLIEEGTRKRTVEAMALGLQEKERKKKRRDGNVLAAIKHKMLETERDALAKKKAMLTDEKEVAEIEMKLRQKQKEAKEAKERQEAEEKRRVEMEGAKLRERQRELERMKQEEEERLRAEEERNERMRRSRLMDTPNQALQRFYQPMFQELWEQEFFDGTNPFRIVITAENCEFMGAPNYGKIIKKPMNLTWVKEKVDEYKYNTLQEFFQDIELIISNALTYNSDPGNPYHVAAKELKNKYIKLHKKVLMQISQNQS</sequence>
<dbReference type="AlphaFoldDB" id="A0AAD3CYN9"/>
<dbReference type="GO" id="GO:0005198">
    <property type="term" value="F:structural molecule activity"/>
    <property type="evidence" value="ECO:0007669"/>
    <property type="project" value="TreeGrafter"/>
</dbReference>
<dbReference type="EMBL" id="BLLK01000046">
    <property type="protein sequence ID" value="GFH53009.1"/>
    <property type="molecule type" value="Genomic_DNA"/>
</dbReference>
<feature type="compositionally biased region" description="Basic and acidic residues" evidence="3">
    <location>
        <begin position="259"/>
        <end position="283"/>
    </location>
</feature>
<dbReference type="PANTHER" id="PTHR47343">
    <property type="entry name" value="TRANSCRIPTIONAL ACTIVATOR SPT7"/>
    <property type="match status" value="1"/>
</dbReference>
<dbReference type="InterPro" id="IPR037782">
    <property type="entry name" value="Spt7"/>
</dbReference>
<evidence type="ECO:0000259" key="4">
    <source>
        <dbReference type="PROSITE" id="PS50014"/>
    </source>
</evidence>
<gene>
    <name evidence="5" type="ORF">CTEN210_09485</name>
</gene>
<organism evidence="5 6">
    <name type="scientific">Chaetoceros tenuissimus</name>
    <dbReference type="NCBI Taxonomy" id="426638"/>
    <lineage>
        <taxon>Eukaryota</taxon>
        <taxon>Sar</taxon>
        <taxon>Stramenopiles</taxon>
        <taxon>Ochrophyta</taxon>
        <taxon>Bacillariophyta</taxon>
        <taxon>Coscinodiscophyceae</taxon>
        <taxon>Chaetocerotophycidae</taxon>
        <taxon>Chaetocerotales</taxon>
        <taxon>Chaetocerotaceae</taxon>
        <taxon>Chaetoceros</taxon>
    </lineage>
</organism>
<keyword evidence="1 2" id="KW-0103">Bromodomain</keyword>